<name>G3HE22_CRIGR</name>
<evidence type="ECO:0000313" key="2">
    <source>
        <dbReference type="EMBL" id="EGW00551.1"/>
    </source>
</evidence>
<reference evidence="3" key="1">
    <citation type="journal article" date="2011" name="Nat. Biotechnol.">
        <title>The genomic sequence of the Chinese hamster ovary (CHO)-K1 cell line.</title>
        <authorList>
            <person name="Xu X."/>
            <person name="Nagarajan H."/>
            <person name="Lewis N.E."/>
            <person name="Pan S."/>
            <person name="Cai Z."/>
            <person name="Liu X."/>
            <person name="Chen W."/>
            <person name="Xie M."/>
            <person name="Wang W."/>
            <person name="Hammond S."/>
            <person name="Andersen M.R."/>
            <person name="Neff N."/>
            <person name="Passarelli B."/>
            <person name="Koh W."/>
            <person name="Fan H.C."/>
            <person name="Wang J."/>
            <person name="Gui Y."/>
            <person name="Lee K.H."/>
            <person name="Betenbaugh M.J."/>
            <person name="Quake S.R."/>
            <person name="Famili I."/>
            <person name="Palsson B.O."/>
            <person name="Wang J."/>
        </authorList>
    </citation>
    <scope>NUCLEOTIDE SEQUENCE [LARGE SCALE GENOMIC DNA]</scope>
    <source>
        <strain evidence="3">CHO K1 cell line</strain>
    </source>
</reference>
<dbReference type="EMBL" id="JH000307">
    <property type="protein sequence ID" value="EGW00551.1"/>
    <property type="molecule type" value="Genomic_DNA"/>
</dbReference>
<dbReference type="AlphaFoldDB" id="G3HE22"/>
<protein>
    <submittedName>
        <fullName evidence="2">Uncharacterized protein</fullName>
    </submittedName>
</protein>
<accession>G3HE22</accession>
<organism evidence="2 3">
    <name type="scientific">Cricetulus griseus</name>
    <name type="common">Chinese hamster</name>
    <name type="synonym">Cricetulus barabensis griseus</name>
    <dbReference type="NCBI Taxonomy" id="10029"/>
    <lineage>
        <taxon>Eukaryota</taxon>
        <taxon>Metazoa</taxon>
        <taxon>Chordata</taxon>
        <taxon>Craniata</taxon>
        <taxon>Vertebrata</taxon>
        <taxon>Euteleostomi</taxon>
        <taxon>Mammalia</taxon>
        <taxon>Eutheria</taxon>
        <taxon>Euarchontoglires</taxon>
        <taxon>Glires</taxon>
        <taxon>Rodentia</taxon>
        <taxon>Myomorpha</taxon>
        <taxon>Muroidea</taxon>
        <taxon>Cricetidae</taxon>
        <taxon>Cricetinae</taxon>
        <taxon>Cricetulus</taxon>
    </lineage>
</organism>
<dbReference type="InParanoid" id="G3HE22"/>
<gene>
    <name evidence="2" type="ORF">I79_008792</name>
</gene>
<proteinExistence type="predicted"/>
<evidence type="ECO:0000313" key="3">
    <source>
        <dbReference type="Proteomes" id="UP000001075"/>
    </source>
</evidence>
<dbReference type="Proteomes" id="UP000001075">
    <property type="component" value="Unassembled WGS sequence"/>
</dbReference>
<sequence>MAISAATKEYRGLQSPPAKPRQLGSMSIQQRRPFCKVIADRPRSAQISTASISLESDSSSSLALTPLDCRQVGR</sequence>
<evidence type="ECO:0000256" key="1">
    <source>
        <dbReference type="SAM" id="MobiDB-lite"/>
    </source>
</evidence>
<feature type="region of interest" description="Disordered" evidence="1">
    <location>
        <begin position="1"/>
        <end position="28"/>
    </location>
</feature>